<evidence type="ECO:0000256" key="2">
    <source>
        <dbReference type="ARBA" id="ARBA00022741"/>
    </source>
</evidence>
<keyword evidence="10" id="KW-1185">Reference proteome</keyword>
<evidence type="ECO:0000256" key="3">
    <source>
        <dbReference type="ARBA" id="ARBA00022777"/>
    </source>
</evidence>
<dbReference type="AlphaFoldDB" id="A0AAV4KPD5"/>
<reference evidence="8 11" key="1">
    <citation type="journal article" date="2014" name="Int. J. Syst. Evol. Microbiol.">
        <title>Complete genome sequence of Corynebacterium casei LMG S-19264T (=DSM 44701T), isolated from a smear-ripened cheese.</title>
        <authorList>
            <consortium name="US DOE Joint Genome Institute (JGI-PGF)"/>
            <person name="Walter F."/>
            <person name="Albersmeier A."/>
            <person name="Kalinowski J."/>
            <person name="Ruckert C."/>
        </authorList>
    </citation>
    <scope>NUCLEOTIDE SEQUENCE [LARGE SCALE GENOMIC DNA]</scope>
    <source>
        <strain evidence="8 11">JCM 4205</strain>
    </source>
</reference>
<name>A0AAV4KPD5_9ACTN</name>
<keyword evidence="4 5" id="KW-0067">ATP-binding</keyword>
<dbReference type="InterPro" id="IPR018391">
    <property type="entry name" value="PQQ_b-propeller_rpt"/>
</dbReference>
<gene>
    <name evidence="9" type="ORF">CP977_15835</name>
    <name evidence="8" type="ORF">GCM10010497_54990</name>
</gene>
<dbReference type="Gene3D" id="2.130.10.10">
    <property type="entry name" value="YVTN repeat-like/Quinoprotein amine dehydrogenase"/>
    <property type="match status" value="1"/>
</dbReference>
<dbReference type="Proteomes" id="UP000642014">
    <property type="component" value="Unassembled WGS sequence"/>
</dbReference>
<evidence type="ECO:0000256" key="4">
    <source>
        <dbReference type="ARBA" id="ARBA00022840"/>
    </source>
</evidence>
<keyword evidence="1" id="KW-0808">Transferase</keyword>
<evidence type="ECO:0000313" key="10">
    <source>
        <dbReference type="Proteomes" id="UP000326029"/>
    </source>
</evidence>
<keyword evidence="2 5" id="KW-0547">Nucleotide-binding</keyword>
<evidence type="ECO:0000256" key="5">
    <source>
        <dbReference type="PROSITE-ProRule" id="PRU10141"/>
    </source>
</evidence>
<evidence type="ECO:0000259" key="7">
    <source>
        <dbReference type="PROSITE" id="PS50011"/>
    </source>
</evidence>
<dbReference type="GO" id="GO:0004674">
    <property type="term" value="F:protein serine/threonine kinase activity"/>
    <property type="evidence" value="ECO:0007669"/>
    <property type="project" value="TreeGrafter"/>
</dbReference>
<dbReference type="PROSITE" id="PS00107">
    <property type="entry name" value="PROTEIN_KINASE_ATP"/>
    <property type="match status" value="1"/>
</dbReference>
<dbReference type="Proteomes" id="UP000326029">
    <property type="component" value="Chromosome"/>
</dbReference>
<dbReference type="SMART" id="SM00564">
    <property type="entry name" value="PQQ"/>
    <property type="match status" value="6"/>
</dbReference>
<dbReference type="InterPro" id="IPR011047">
    <property type="entry name" value="Quinoprotein_ADH-like_sf"/>
</dbReference>
<dbReference type="CDD" id="cd14014">
    <property type="entry name" value="STKc_PknB_like"/>
    <property type="match status" value="1"/>
</dbReference>
<dbReference type="SUPFAM" id="SSF50998">
    <property type="entry name" value="Quinoprotein alcohol dehydrogenase-like"/>
    <property type="match status" value="2"/>
</dbReference>
<dbReference type="GeneID" id="95455242"/>
<dbReference type="Gene3D" id="1.10.510.10">
    <property type="entry name" value="Transferase(Phosphotransferase) domain 1"/>
    <property type="match status" value="1"/>
</dbReference>
<evidence type="ECO:0000313" key="8">
    <source>
        <dbReference type="EMBL" id="GGR44591.1"/>
    </source>
</evidence>
<dbReference type="InterPro" id="IPR015943">
    <property type="entry name" value="WD40/YVTN_repeat-like_dom_sf"/>
</dbReference>
<accession>A0AAV4KPD5</accession>
<evidence type="ECO:0000313" key="11">
    <source>
        <dbReference type="Proteomes" id="UP000642014"/>
    </source>
</evidence>
<feature type="domain" description="Protein kinase" evidence="7">
    <location>
        <begin position="16"/>
        <end position="272"/>
    </location>
</feature>
<proteinExistence type="predicted"/>
<evidence type="ECO:0000313" key="9">
    <source>
        <dbReference type="EMBL" id="QEV33457.1"/>
    </source>
</evidence>
<dbReference type="EMBL" id="CP023693">
    <property type="protein sequence ID" value="QEV33457.1"/>
    <property type="molecule type" value="Genomic_DNA"/>
</dbReference>
<dbReference type="PROSITE" id="PS00108">
    <property type="entry name" value="PROTEIN_KINASE_ST"/>
    <property type="match status" value="1"/>
</dbReference>
<reference evidence="9 10" key="2">
    <citation type="submission" date="2017-09" db="EMBL/GenBank/DDBJ databases">
        <authorList>
            <person name="Lee N."/>
            <person name="Cho B.-K."/>
        </authorList>
    </citation>
    <scope>NUCLEOTIDE SEQUENCE [LARGE SCALE GENOMIC DNA]</scope>
    <source>
        <strain evidence="9 10">ATCC 19740</strain>
    </source>
</reference>
<dbReference type="SMART" id="SM00220">
    <property type="entry name" value="S_TKc"/>
    <property type="match status" value="1"/>
</dbReference>
<feature type="region of interest" description="Disordered" evidence="6">
    <location>
        <begin position="296"/>
        <end position="321"/>
    </location>
</feature>
<dbReference type="InterPro" id="IPR000719">
    <property type="entry name" value="Prot_kinase_dom"/>
</dbReference>
<reference evidence="8" key="3">
    <citation type="submission" date="2023-08" db="EMBL/GenBank/DDBJ databases">
        <authorList>
            <person name="Sun Q."/>
            <person name="Ohkuma M."/>
        </authorList>
    </citation>
    <scope>NUCLEOTIDE SEQUENCE</scope>
    <source>
        <strain evidence="8">JCM 4205</strain>
    </source>
</reference>
<dbReference type="PROSITE" id="PS50011">
    <property type="entry name" value="PROTEIN_KINASE_DOM"/>
    <property type="match status" value="1"/>
</dbReference>
<dbReference type="InterPro" id="IPR011009">
    <property type="entry name" value="Kinase-like_dom_sf"/>
</dbReference>
<dbReference type="GO" id="GO:0005524">
    <property type="term" value="F:ATP binding"/>
    <property type="evidence" value="ECO:0007669"/>
    <property type="project" value="UniProtKB-UniRule"/>
</dbReference>
<evidence type="ECO:0000256" key="6">
    <source>
        <dbReference type="SAM" id="MobiDB-lite"/>
    </source>
</evidence>
<dbReference type="Gene3D" id="2.40.128.630">
    <property type="match status" value="1"/>
</dbReference>
<evidence type="ECO:0000256" key="1">
    <source>
        <dbReference type="ARBA" id="ARBA00022679"/>
    </source>
</evidence>
<dbReference type="PANTHER" id="PTHR43289:SF34">
    <property type="entry name" value="SERINE_THREONINE-PROTEIN KINASE YBDM-RELATED"/>
    <property type="match status" value="1"/>
</dbReference>
<sequence length="724" mass="76160">MLSPLSHDDPHRIGAHRLIARLGSGGMGTVYLARSDAGRTAALKTMHAHIATDPGFRTRFRLEVDAARVIGPVHGARVFDADPLAETPWLATEYVLGPPLDDAVALAGPLPEPAVRALGALLCAALGRLHASEVVHRDLKPSNIMVTADGPKVIDFGIARAIGDDRLTRTGTAAGTPAFMSPEQATGQEHAPAGDVFALAGVLVFAATGHGPFGTGQHADLVYRVRYAEPDLTGVPPALLPVLARCLAKDPADRPTTTGLAALLDPGPDAFATRLPEPLLGEIVRRVGAVRHALPRRLPAPTEDALTETRPGDAPTGPSRRRLLLLGGGSVLGAAAIGGGAWAWSRPDGTSARQPPAPKQPKWDLLWQVPTASVVPSFPPAPVVLDGLVVVGENGVKGLDPVTGKPKWSDPDVYFRRKVATDGRKLYAADGLLTDTAPLGVFTVDPATGETGTPFGTFEDMPGNLYGTQLLCATGDAVYLTGGRSPRRTTEAVFREGQRWFLLAVDVLSGRKLWEVPLPARQDGSDRLHFLSARVSGGHLVLVQQAGDGGLRLAVHDARTGEALWDRPLDGDRPAFDRAHLAVDDRHVYPSAGGLVALRLADGKQAWRFDGNAPGARFGPPAVGEDTVYAVEEGRGAVALDAATGKVRWAEKGRTVAGADLDVPPVVGPVHLYSRSSTGLVASDLRTGAVSRPFKAARARYFAHVPAGRLIAVGDEYTAAYPLV</sequence>
<dbReference type="EMBL" id="BMSJ01000012">
    <property type="protein sequence ID" value="GGR44591.1"/>
    <property type="molecule type" value="Genomic_DNA"/>
</dbReference>
<dbReference type="SUPFAM" id="SSF56112">
    <property type="entry name" value="Protein kinase-like (PK-like)"/>
    <property type="match status" value="1"/>
</dbReference>
<dbReference type="PANTHER" id="PTHR43289">
    <property type="entry name" value="MITOGEN-ACTIVATED PROTEIN KINASE KINASE KINASE 20-RELATED"/>
    <property type="match status" value="1"/>
</dbReference>
<dbReference type="InterPro" id="IPR008271">
    <property type="entry name" value="Ser/Thr_kinase_AS"/>
</dbReference>
<feature type="binding site" evidence="5">
    <location>
        <position position="44"/>
    </location>
    <ligand>
        <name>ATP</name>
        <dbReference type="ChEBI" id="CHEBI:30616"/>
    </ligand>
</feature>
<dbReference type="RefSeq" id="WP_152370332.1">
    <property type="nucleotide sequence ID" value="NZ_BMSJ01000012.1"/>
</dbReference>
<organism evidence="8 11">
    <name type="scientific">Streptomyces cinereoruber</name>
    <dbReference type="NCBI Taxonomy" id="67260"/>
    <lineage>
        <taxon>Bacteria</taxon>
        <taxon>Bacillati</taxon>
        <taxon>Actinomycetota</taxon>
        <taxon>Actinomycetes</taxon>
        <taxon>Kitasatosporales</taxon>
        <taxon>Streptomycetaceae</taxon>
        <taxon>Streptomyces</taxon>
    </lineage>
</organism>
<dbReference type="Pfam" id="PF00069">
    <property type="entry name" value="Pkinase"/>
    <property type="match status" value="1"/>
</dbReference>
<dbReference type="InterPro" id="IPR017441">
    <property type="entry name" value="Protein_kinase_ATP_BS"/>
</dbReference>
<dbReference type="Gene3D" id="3.30.200.20">
    <property type="entry name" value="Phosphorylase Kinase, domain 1"/>
    <property type="match status" value="1"/>
</dbReference>
<protein>
    <recommendedName>
        <fullName evidence="7">Protein kinase domain-containing protein</fullName>
    </recommendedName>
</protein>
<dbReference type="InterPro" id="IPR002372">
    <property type="entry name" value="PQQ_rpt_dom"/>
</dbReference>
<dbReference type="Pfam" id="PF13360">
    <property type="entry name" value="PQQ_2"/>
    <property type="match status" value="1"/>
</dbReference>
<keyword evidence="3" id="KW-0418">Kinase</keyword>